<dbReference type="Proteomes" id="UP000481583">
    <property type="component" value="Unassembled WGS sequence"/>
</dbReference>
<accession>A0A6G4U8E2</accession>
<protein>
    <submittedName>
        <fullName evidence="3">RICIN domain-containing protein</fullName>
    </submittedName>
</protein>
<gene>
    <name evidence="3" type="ORF">G5C51_32035</name>
</gene>
<organism evidence="3 4">
    <name type="scientific">Streptomyces coryli</name>
    <dbReference type="NCBI Taxonomy" id="1128680"/>
    <lineage>
        <taxon>Bacteria</taxon>
        <taxon>Bacillati</taxon>
        <taxon>Actinomycetota</taxon>
        <taxon>Actinomycetes</taxon>
        <taxon>Kitasatosporales</taxon>
        <taxon>Streptomycetaceae</taxon>
        <taxon>Streptomyces</taxon>
    </lineage>
</organism>
<feature type="domain" description="Ricin B lectin" evidence="2">
    <location>
        <begin position="32"/>
        <end position="102"/>
    </location>
</feature>
<keyword evidence="4" id="KW-1185">Reference proteome</keyword>
<evidence type="ECO:0000259" key="2">
    <source>
        <dbReference type="Pfam" id="PF14200"/>
    </source>
</evidence>
<evidence type="ECO:0000313" key="3">
    <source>
        <dbReference type="EMBL" id="NGN68515.1"/>
    </source>
</evidence>
<dbReference type="PROSITE" id="PS50231">
    <property type="entry name" value="RICIN_B_LECTIN"/>
    <property type="match status" value="1"/>
</dbReference>
<feature type="compositionally biased region" description="Low complexity" evidence="1">
    <location>
        <begin position="1"/>
        <end position="12"/>
    </location>
</feature>
<dbReference type="EMBL" id="JAAKZV010000209">
    <property type="protein sequence ID" value="NGN68515.1"/>
    <property type="molecule type" value="Genomic_DNA"/>
</dbReference>
<evidence type="ECO:0000256" key="1">
    <source>
        <dbReference type="SAM" id="MobiDB-lite"/>
    </source>
</evidence>
<comment type="caution">
    <text evidence="3">The sequence shown here is derived from an EMBL/GenBank/DDBJ whole genome shotgun (WGS) entry which is preliminary data.</text>
</comment>
<sequence length="180" mass="19554">DPSPSRSNSKPSRQSDKAAPPPTWSPAAADRVALPLAATGRCMDIAADEGAEPYETACDGGRSQRWELLVDRPAQEVRIRNYATGMCLAHSGEEKDGAPVRQRRGACRDDATTARWTYFRTGGSDRVAFAQKGSGLYFLGLDDWHAAAEGDPHDPDIGTTANYYNSPSLRFRYEGIAFGD</sequence>
<name>A0A6G4U8E2_9ACTN</name>
<feature type="region of interest" description="Disordered" evidence="1">
    <location>
        <begin position="1"/>
        <end position="28"/>
    </location>
</feature>
<dbReference type="CDD" id="cd00161">
    <property type="entry name" value="beta-trefoil_Ricin-like"/>
    <property type="match status" value="1"/>
</dbReference>
<dbReference type="Pfam" id="PF14200">
    <property type="entry name" value="RicinB_lectin_2"/>
    <property type="match status" value="1"/>
</dbReference>
<dbReference type="InterPro" id="IPR035992">
    <property type="entry name" value="Ricin_B-like_lectins"/>
</dbReference>
<dbReference type="InterPro" id="IPR000772">
    <property type="entry name" value="Ricin_B_lectin"/>
</dbReference>
<reference evidence="3 4" key="1">
    <citation type="submission" date="2020-02" db="EMBL/GenBank/DDBJ databases">
        <title>Whole-genome analyses of novel actinobacteria.</title>
        <authorList>
            <person name="Sahin N."/>
        </authorList>
    </citation>
    <scope>NUCLEOTIDE SEQUENCE [LARGE SCALE GENOMIC DNA]</scope>
    <source>
        <strain evidence="3 4">A7024</strain>
    </source>
</reference>
<proteinExistence type="predicted"/>
<dbReference type="AlphaFoldDB" id="A0A6G4U8E2"/>
<dbReference type="SUPFAM" id="SSF50370">
    <property type="entry name" value="Ricin B-like lectins"/>
    <property type="match status" value="1"/>
</dbReference>
<dbReference type="Gene3D" id="2.80.10.50">
    <property type="match status" value="1"/>
</dbReference>
<feature type="non-terminal residue" evidence="3">
    <location>
        <position position="1"/>
    </location>
</feature>
<evidence type="ECO:0000313" key="4">
    <source>
        <dbReference type="Proteomes" id="UP000481583"/>
    </source>
</evidence>
<dbReference type="RefSeq" id="WP_165242537.1">
    <property type="nucleotide sequence ID" value="NZ_JAAKZV010000209.1"/>
</dbReference>